<evidence type="ECO:0000256" key="10">
    <source>
        <dbReference type="SAM" id="SignalP"/>
    </source>
</evidence>
<dbReference type="Pfam" id="PF07686">
    <property type="entry name" value="V-set"/>
    <property type="match status" value="1"/>
</dbReference>
<keyword evidence="6" id="KW-1015">Disulfide bond</keyword>
<dbReference type="PROSITE" id="PS50835">
    <property type="entry name" value="IG_LIKE"/>
    <property type="match status" value="2"/>
</dbReference>
<dbReference type="CDD" id="cd00099">
    <property type="entry name" value="IgV"/>
    <property type="match status" value="1"/>
</dbReference>
<evidence type="ECO:0000313" key="12">
    <source>
        <dbReference type="EMBL" id="KAG7517204.1"/>
    </source>
</evidence>
<dbReference type="PANTHER" id="PTHR19433:SF111">
    <property type="entry name" value="T CELL RECEPTOR ALPHA VARIABLE 4"/>
    <property type="match status" value="1"/>
</dbReference>
<comment type="subcellular location">
    <subcellularLocation>
        <location evidence="1">Cell membrane</location>
    </subcellularLocation>
</comment>
<keyword evidence="4" id="KW-0391">Immunity</keyword>
<evidence type="ECO:0000313" key="13">
    <source>
        <dbReference type="Proteomes" id="UP000693946"/>
    </source>
</evidence>
<evidence type="ECO:0000256" key="9">
    <source>
        <dbReference type="SAM" id="Phobius"/>
    </source>
</evidence>
<feature type="domain" description="Ig-like" evidence="11">
    <location>
        <begin position="30"/>
        <end position="106"/>
    </location>
</feature>
<sequence length="341" mass="37922">MQIIFYFLLLLIVKYHTLGLNFETKTAAVGEDVTLKCDRQTSKSQSSKLFWIRQISGNMPEVLGGTHSFDFDEVIQNLHFTLKQEPGVFLLHIKETGFNDTGVYYCLNVAEPFTMKFLKGTFLSIKDYDITAVDQVRQSNPVNPGDPVTLQCSVVSDSTESQTCPEYHRVHWFRADSDGSNPRLISTHGDGSHKCESGTEALSPPKCVYNFCKNVNSSDAGIYYCAVSTCAQILFGRGTKLDDEVSAPHASPNLLLLCATLTLSLIVIAFLIYFIKMKSCDCCKETVAVGRNQQTQQRDENSLVYSAPTFTRRNAGKAERGNGNAAEEETVYSKVRASPRQ</sequence>
<evidence type="ECO:0000256" key="1">
    <source>
        <dbReference type="ARBA" id="ARBA00004236"/>
    </source>
</evidence>
<evidence type="ECO:0000256" key="2">
    <source>
        <dbReference type="ARBA" id="ARBA00022475"/>
    </source>
</evidence>
<evidence type="ECO:0000256" key="7">
    <source>
        <dbReference type="ARBA" id="ARBA00023180"/>
    </source>
</evidence>
<dbReference type="EMBL" id="JAGKHQ010000004">
    <property type="protein sequence ID" value="KAG7517204.1"/>
    <property type="molecule type" value="Genomic_DNA"/>
</dbReference>
<dbReference type="Proteomes" id="UP000693946">
    <property type="component" value="Linkage Group LG12"/>
</dbReference>
<gene>
    <name evidence="12" type="ORF">JOB18_001314</name>
</gene>
<comment type="caution">
    <text evidence="12">The sequence shown here is derived from an EMBL/GenBank/DDBJ whole genome shotgun (WGS) entry which is preliminary data.</text>
</comment>
<evidence type="ECO:0000256" key="5">
    <source>
        <dbReference type="ARBA" id="ARBA00023136"/>
    </source>
</evidence>
<feature type="transmembrane region" description="Helical" evidence="9">
    <location>
        <begin position="254"/>
        <end position="275"/>
    </location>
</feature>
<dbReference type="GO" id="GO:0002376">
    <property type="term" value="P:immune system process"/>
    <property type="evidence" value="ECO:0007669"/>
    <property type="project" value="UniProtKB-KW"/>
</dbReference>
<dbReference type="InterPro" id="IPR052051">
    <property type="entry name" value="TCR_complex_component"/>
</dbReference>
<feature type="signal peptide" evidence="10">
    <location>
        <begin position="1"/>
        <end position="19"/>
    </location>
</feature>
<keyword evidence="9" id="KW-0812">Transmembrane</keyword>
<dbReference type="InterPro" id="IPR003599">
    <property type="entry name" value="Ig_sub"/>
</dbReference>
<keyword evidence="3 10" id="KW-0732">Signal</keyword>
<evidence type="ECO:0000256" key="6">
    <source>
        <dbReference type="ARBA" id="ARBA00023157"/>
    </source>
</evidence>
<protein>
    <submittedName>
        <fullName evidence="12">Signal-regulatory beta-2-like</fullName>
    </submittedName>
</protein>
<proteinExistence type="predicted"/>
<accession>A0AAV6SJE6</accession>
<dbReference type="AlphaFoldDB" id="A0AAV6SJE6"/>
<dbReference type="PANTHER" id="PTHR19433">
    <property type="entry name" value="T-CELL RECEPTOR ALPHA CHAIN V REGION-RELATED"/>
    <property type="match status" value="1"/>
</dbReference>
<dbReference type="InterPro" id="IPR007110">
    <property type="entry name" value="Ig-like_dom"/>
</dbReference>
<feature type="chain" id="PRO_5043686547" evidence="10">
    <location>
        <begin position="20"/>
        <end position="341"/>
    </location>
</feature>
<reference evidence="12 13" key="1">
    <citation type="journal article" date="2021" name="Sci. Rep.">
        <title>Chromosome anchoring in Senegalese sole (Solea senegalensis) reveals sex-associated markers and genome rearrangements in flatfish.</title>
        <authorList>
            <person name="Guerrero-Cozar I."/>
            <person name="Gomez-Garrido J."/>
            <person name="Berbel C."/>
            <person name="Martinez-Blanch J.F."/>
            <person name="Alioto T."/>
            <person name="Claros M.G."/>
            <person name="Gagnaire P.A."/>
            <person name="Manchado M."/>
        </authorList>
    </citation>
    <scope>NUCLEOTIDE SEQUENCE [LARGE SCALE GENOMIC DNA]</scope>
    <source>
        <strain evidence="12">Sse05_10M</strain>
    </source>
</reference>
<keyword evidence="13" id="KW-1185">Reference proteome</keyword>
<feature type="domain" description="Ig-like" evidence="11">
    <location>
        <begin position="112"/>
        <end position="246"/>
    </location>
</feature>
<keyword evidence="5 9" id="KW-0472">Membrane</keyword>
<dbReference type="SMART" id="SM00406">
    <property type="entry name" value="IGv"/>
    <property type="match status" value="2"/>
</dbReference>
<evidence type="ECO:0000256" key="4">
    <source>
        <dbReference type="ARBA" id="ARBA00022859"/>
    </source>
</evidence>
<evidence type="ECO:0000256" key="8">
    <source>
        <dbReference type="SAM" id="MobiDB-lite"/>
    </source>
</evidence>
<dbReference type="GO" id="GO:0009617">
    <property type="term" value="P:response to bacterium"/>
    <property type="evidence" value="ECO:0007669"/>
    <property type="project" value="TreeGrafter"/>
</dbReference>
<organism evidence="12 13">
    <name type="scientific">Solea senegalensis</name>
    <name type="common">Senegalese sole</name>
    <dbReference type="NCBI Taxonomy" id="28829"/>
    <lineage>
        <taxon>Eukaryota</taxon>
        <taxon>Metazoa</taxon>
        <taxon>Chordata</taxon>
        <taxon>Craniata</taxon>
        <taxon>Vertebrata</taxon>
        <taxon>Euteleostomi</taxon>
        <taxon>Actinopterygii</taxon>
        <taxon>Neopterygii</taxon>
        <taxon>Teleostei</taxon>
        <taxon>Neoteleostei</taxon>
        <taxon>Acanthomorphata</taxon>
        <taxon>Carangaria</taxon>
        <taxon>Pleuronectiformes</taxon>
        <taxon>Pleuronectoidei</taxon>
        <taxon>Soleidae</taxon>
        <taxon>Solea</taxon>
    </lineage>
</organism>
<evidence type="ECO:0000256" key="3">
    <source>
        <dbReference type="ARBA" id="ARBA00022729"/>
    </source>
</evidence>
<keyword evidence="2" id="KW-1003">Cell membrane</keyword>
<name>A0AAV6SJE6_SOLSE</name>
<keyword evidence="7" id="KW-0325">Glycoprotein</keyword>
<keyword evidence="9" id="KW-1133">Transmembrane helix</keyword>
<dbReference type="InterPro" id="IPR013106">
    <property type="entry name" value="Ig_V-set"/>
</dbReference>
<dbReference type="SMART" id="SM00409">
    <property type="entry name" value="IG"/>
    <property type="match status" value="2"/>
</dbReference>
<evidence type="ECO:0000259" key="11">
    <source>
        <dbReference type="PROSITE" id="PS50835"/>
    </source>
</evidence>
<feature type="region of interest" description="Disordered" evidence="8">
    <location>
        <begin position="308"/>
        <end position="341"/>
    </location>
</feature>
<dbReference type="GO" id="GO:0005886">
    <property type="term" value="C:plasma membrane"/>
    <property type="evidence" value="ECO:0007669"/>
    <property type="project" value="UniProtKB-SubCell"/>
</dbReference>